<evidence type="ECO:0000313" key="1">
    <source>
        <dbReference type="EMBL" id="MEQ2161464.1"/>
    </source>
</evidence>
<reference evidence="1 2" key="1">
    <citation type="submission" date="2021-06" db="EMBL/GenBank/DDBJ databases">
        <authorList>
            <person name="Palmer J.M."/>
        </authorList>
    </citation>
    <scope>NUCLEOTIDE SEQUENCE [LARGE SCALE GENOMIC DNA]</scope>
    <source>
        <strain evidence="1 2">GA_2019</strain>
        <tissue evidence="1">Muscle</tissue>
    </source>
</reference>
<dbReference type="Proteomes" id="UP001476798">
    <property type="component" value="Unassembled WGS sequence"/>
</dbReference>
<proteinExistence type="predicted"/>
<name>A0ABV0MQT9_9TELE</name>
<evidence type="ECO:0000313" key="2">
    <source>
        <dbReference type="Proteomes" id="UP001476798"/>
    </source>
</evidence>
<keyword evidence="2" id="KW-1185">Reference proteome</keyword>
<gene>
    <name evidence="1" type="ORF">GOODEAATRI_009880</name>
</gene>
<organism evidence="1 2">
    <name type="scientific">Goodea atripinnis</name>
    <dbReference type="NCBI Taxonomy" id="208336"/>
    <lineage>
        <taxon>Eukaryota</taxon>
        <taxon>Metazoa</taxon>
        <taxon>Chordata</taxon>
        <taxon>Craniata</taxon>
        <taxon>Vertebrata</taxon>
        <taxon>Euteleostomi</taxon>
        <taxon>Actinopterygii</taxon>
        <taxon>Neopterygii</taxon>
        <taxon>Teleostei</taxon>
        <taxon>Neoteleostei</taxon>
        <taxon>Acanthomorphata</taxon>
        <taxon>Ovalentaria</taxon>
        <taxon>Atherinomorphae</taxon>
        <taxon>Cyprinodontiformes</taxon>
        <taxon>Goodeidae</taxon>
        <taxon>Goodea</taxon>
    </lineage>
</organism>
<sequence length="189" mass="20407">MCNKGGVGWPRTSRGLTGTLPRTRTWLLGLIFAAMGWMPLPGRAEVEIDMLGGMVLLDAGGEGEELGGGGSELEASMHSSLLHDFQEVTESLRVMDAGDMPGARQETATPTAFPDSSAVVGRIFQIKVPNKMEDVYLGDIVKGETICLTDVSGNNRSVQTCLQETPNCGRSKEYFIFNYGTFSTVAYFL</sequence>
<dbReference type="EMBL" id="JAHRIO010010562">
    <property type="protein sequence ID" value="MEQ2161464.1"/>
    <property type="molecule type" value="Genomic_DNA"/>
</dbReference>
<protein>
    <submittedName>
        <fullName evidence="1">Uncharacterized protein</fullName>
    </submittedName>
</protein>
<comment type="caution">
    <text evidence="1">The sequence shown here is derived from an EMBL/GenBank/DDBJ whole genome shotgun (WGS) entry which is preliminary data.</text>
</comment>
<accession>A0ABV0MQT9</accession>